<dbReference type="AlphaFoldDB" id="A0A4Z1F7R3"/>
<dbReference type="EMBL" id="PQXH01000017">
    <property type="protein sequence ID" value="TGO17471.1"/>
    <property type="molecule type" value="Genomic_DNA"/>
</dbReference>
<name>A0A4Z1F7R3_9HELO</name>
<proteinExistence type="predicted"/>
<sequence length="73" mass="8313">MAQEQVLLFSFKACKPCSELIPDRALYLLGNVDNEQFLGSRDINGAVTICRLRMHLKDVQARQTNIFRGLETD</sequence>
<reference evidence="1 2" key="1">
    <citation type="submission" date="2017-12" db="EMBL/GenBank/DDBJ databases">
        <title>Comparative genomics of Botrytis spp.</title>
        <authorList>
            <person name="Valero-Jimenez C.A."/>
            <person name="Tapia P."/>
            <person name="Veloso J."/>
            <person name="Silva-Moreno E."/>
            <person name="Staats M."/>
            <person name="Valdes J.H."/>
            <person name="Van Kan J.A.L."/>
        </authorList>
    </citation>
    <scope>NUCLEOTIDE SEQUENCE [LARGE SCALE GENOMIC DNA]</scope>
    <source>
        <strain evidence="1 2">Bt9001</strain>
    </source>
</reference>
<gene>
    <name evidence="1" type="ORF">BTUL_0017g00520</name>
</gene>
<protein>
    <submittedName>
        <fullName evidence="1">Uncharacterized protein</fullName>
    </submittedName>
</protein>
<accession>A0A4Z1F7R3</accession>
<dbReference type="Proteomes" id="UP000297777">
    <property type="component" value="Unassembled WGS sequence"/>
</dbReference>
<comment type="caution">
    <text evidence="1">The sequence shown here is derived from an EMBL/GenBank/DDBJ whole genome shotgun (WGS) entry which is preliminary data.</text>
</comment>
<evidence type="ECO:0000313" key="2">
    <source>
        <dbReference type="Proteomes" id="UP000297777"/>
    </source>
</evidence>
<evidence type="ECO:0000313" key="1">
    <source>
        <dbReference type="EMBL" id="TGO17471.1"/>
    </source>
</evidence>
<keyword evidence="2" id="KW-1185">Reference proteome</keyword>
<organism evidence="1 2">
    <name type="scientific">Botrytis tulipae</name>
    <dbReference type="NCBI Taxonomy" id="87230"/>
    <lineage>
        <taxon>Eukaryota</taxon>
        <taxon>Fungi</taxon>
        <taxon>Dikarya</taxon>
        <taxon>Ascomycota</taxon>
        <taxon>Pezizomycotina</taxon>
        <taxon>Leotiomycetes</taxon>
        <taxon>Helotiales</taxon>
        <taxon>Sclerotiniaceae</taxon>
        <taxon>Botrytis</taxon>
    </lineage>
</organism>